<name>A0A388JND6_CHABU</name>
<sequence length="170" mass="19999">MEAKAKERHAKEDKLKEEEEKRKIQAAEEERAKAKREPEEFKQSIGKMVRESMKEVCAREQLEKQRRDELEKLRQENGDLVRIASGRANRELDSIKADNQALIHDFLALKSEVELLKRNNKRTSEAVTKKSPPVESAKGVRRPRLSGRSLQKHTERFMTKRIWPNERSQR</sequence>
<evidence type="ECO:0000313" key="3">
    <source>
        <dbReference type="Proteomes" id="UP000265515"/>
    </source>
</evidence>
<feature type="compositionally biased region" description="Basic and acidic residues" evidence="1">
    <location>
        <begin position="152"/>
        <end position="170"/>
    </location>
</feature>
<dbReference type="EMBL" id="BFEA01000003">
    <property type="protein sequence ID" value="GBG59263.1"/>
    <property type="molecule type" value="Genomic_DNA"/>
</dbReference>
<evidence type="ECO:0000313" key="2">
    <source>
        <dbReference type="EMBL" id="GBG59263.1"/>
    </source>
</evidence>
<organism evidence="2 3">
    <name type="scientific">Chara braunii</name>
    <name type="common">Braun's stonewort</name>
    <dbReference type="NCBI Taxonomy" id="69332"/>
    <lineage>
        <taxon>Eukaryota</taxon>
        <taxon>Viridiplantae</taxon>
        <taxon>Streptophyta</taxon>
        <taxon>Charophyceae</taxon>
        <taxon>Charales</taxon>
        <taxon>Characeae</taxon>
        <taxon>Chara</taxon>
    </lineage>
</organism>
<protein>
    <submittedName>
        <fullName evidence="2">Uncharacterized protein</fullName>
    </submittedName>
</protein>
<gene>
    <name evidence="2" type="ORF">CBR_g32278</name>
</gene>
<keyword evidence="3" id="KW-1185">Reference proteome</keyword>
<evidence type="ECO:0000256" key="1">
    <source>
        <dbReference type="SAM" id="MobiDB-lite"/>
    </source>
</evidence>
<comment type="caution">
    <text evidence="2">The sequence shown here is derived from an EMBL/GenBank/DDBJ whole genome shotgun (WGS) entry which is preliminary data.</text>
</comment>
<reference evidence="2 3" key="1">
    <citation type="journal article" date="2018" name="Cell">
        <title>The Chara Genome: Secondary Complexity and Implications for Plant Terrestrialization.</title>
        <authorList>
            <person name="Nishiyama T."/>
            <person name="Sakayama H."/>
            <person name="Vries J.D."/>
            <person name="Buschmann H."/>
            <person name="Saint-Marcoux D."/>
            <person name="Ullrich K.K."/>
            <person name="Haas F.B."/>
            <person name="Vanderstraeten L."/>
            <person name="Becker D."/>
            <person name="Lang D."/>
            <person name="Vosolsobe S."/>
            <person name="Rombauts S."/>
            <person name="Wilhelmsson P.K.I."/>
            <person name="Janitza P."/>
            <person name="Kern R."/>
            <person name="Heyl A."/>
            <person name="Rumpler F."/>
            <person name="Villalobos L.I.A.C."/>
            <person name="Clay J.M."/>
            <person name="Skokan R."/>
            <person name="Toyoda A."/>
            <person name="Suzuki Y."/>
            <person name="Kagoshima H."/>
            <person name="Schijlen E."/>
            <person name="Tajeshwar N."/>
            <person name="Catarino B."/>
            <person name="Hetherington A.J."/>
            <person name="Saltykova A."/>
            <person name="Bonnot C."/>
            <person name="Breuninger H."/>
            <person name="Symeonidi A."/>
            <person name="Radhakrishnan G.V."/>
            <person name="Van Nieuwerburgh F."/>
            <person name="Deforce D."/>
            <person name="Chang C."/>
            <person name="Karol K.G."/>
            <person name="Hedrich R."/>
            <person name="Ulvskov P."/>
            <person name="Glockner G."/>
            <person name="Delwiche C.F."/>
            <person name="Petrasek J."/>
            <person name="Van de Peer Y."/>
            <person name="Friml J."/>
            <person name="Beilby M."/>
            <person name="Dolan L."/>
            <person name="Kohara Y."/>
            <person name="Sugano S."/>
            <person name="Fujiyama A."/>
            <person name="Delaux P.-M."/>
            <person name="Quint M."/>
            <person name="TheiBen G."/>
            <person name="Hagemann M."/>
            <person name="Harholt J."/>
            <person name="Dunand C."/>
            <person name="Zachgo S."/>
            <person name="Langdale J."/>
            <person name="Maumus F."/>
            <person name="Straeten D.V.D."/>
            <person name="Gould S.B."/>
            <person name="Rensing S.A."/>
        </authorList>
    </citation>
    <scope>NUCLEOTIDE SEQUENCE [LARGE SCALE GENOMIC DNA]</scope>
    <source>
        <strain evidence="2 3">S276</strain>
    </source>
</reference>
<dbReference type="AlphaFoldDB" id="A0A388JND6"/>
<proteinExistence type="predicted"/>
<dbReference type="Gramene" id="GBG59263">
    <property type="protein sequence ID" value="GBG59263"/>
    <property type="gene ID" value="CBR_g32278"/>
</dbReference>
<feature type="compositionally biased region" description="Basic and acidic residues" evidence="1">
    <location>
        <begin position="119"/>
        <end position="128"/>
    </location>
</feature>
<feature type="region of interest" description="Disordered" evidence="1">
    <location>
        <begin position="119"/>
        <end position="170"/>
    </location>
</feature>
<feature type="region of interest" description="Disordered" evidence="1">
    <location>
        <begin position="1"/>
        <end position="47"/>
    </location>
</feature>
<accession>A0A388JND6</accession>
<dbReference type="Proteomes" id="UP000265515">
    <property type="component" value="Unassembled WGS sequence"/>
</dbReference>